<comment type="subcellular location">
    <subcellularLocation>
        <location evidence="1">Membrane</location>
        <topology evidence="1">Multi-pass membrane protein</topology>
    </subcellularLocation>
</comment>
<name>A0A6G0TU50_APHGL</name>
<protein>
    <recommendedName>
        <fullName evidence="6">Major facilitator superfamily (MFS) profile domain-containing protein</fullName>
    </recommendedName>
</protein>
<evidence type="ECO:0000259" key="6">
    <source>
        <dbReference type="PROSITE" id="PS50850"/>
    </source>
</evidence>
<dbReference type="SUPFAM" id="SSF103473">
    <property type="entry name" value="MFS general substrate transporter"/>
    <property type="match status" value="1"/>
</dbReference>
<dbReference type="InterPro" id="IPR020846">
    <property type="entry name" value="MFS_dom"/>
</dbReference>
<sequence>MNKKTIDIDGLLEEVGEFGKYQKLYIFFLGLSLLFTASSTMSFVFTTGDMNYRCLINGCDSASETEVEYWPIWLNRTVPFDYDDHRLAKCLQYVRHNPDAINKTNQHIFQCDDSDFNKSLSVQCDEFVFESGGETTIVSAFNIFCKNNKWKLTIVGSLNNIGQFFSLPISGFLSDKYGRKNIIIIGNVLAATCGILRGLSINYTMFLVLEFFDAFFSGGVYSATFIMGIGLVGTKHRVFASTVLSAYYPIGEAIVGILFWYVQDWRKFLIFLNLPGLCFALAYTIIPESVRWMITAGKINEAIEELKYISKYNGKKLSEESLKKLEMFKSTNEKEIEIEEMTTKRRTTSCSSQQAFKRAMTSKRIILRLINCSFCWMINTLIYYGLSMSSGSIVGSRYGNYILCSLVEIPALFLVIKIMNNCGRRESQCATLLVCSSLCISIAFVPKHAVILNVLLYLIGKFSITISFVILYMYTAEMFPTEIRHSLLGICSMFGRLGSMVAPQTPLLVTYFGELSPLLLFSGSALLSGLLALLFPETLNKKMPDTVLEAEQIGNSNS</sequence>
<evidence type="ECO:0000313" key="7">
    <source>
        <dbReference type="EMBL" id="KAE9538634.1"/>
    </source>
</evidence>
<feature type="transmembrane region" description="Helical" evidence="5">
    <location>
        <begin position="451"/>
        <end position="474"/>
    </location>
</feature>
<reference evidence="7 8" key="1">
    <citation type="submission" date="2019-08" db="EMBL/GenBank/DDBJ databases">
        <title>The genome of the soybean aphid Biotype 1, its phylome, world population structure and adaptation to the North American continent.</title>
        <authorList>
            <person name="Giordano R."/>
            <person name="Donthu R.K."/>
            <person name="Hernandez A.G."/>
            <person name="Wright C.L."/>
            <person name="Zimin A.V."/>
        </authorList>
    </citation>
    <scope>NUCLEOTIDE SEQUENCE [LARGE SCALE GENOMIC DNA]</scope>
    <source>
        <tissue evidence="7">Whole aphids</tissue>
    </source>
</reference>
<gene>
    <name evidence="7" type="ORF">AGLY_005733</name>
</gene>
<dbReference type="Gene3D" id="1.20.1250.20">
    <property type="entry name" value="MFS general substrate transporter like domains"/>
    <property type="match status" value="1"/>
</dbReference>
<proteinExistence type="predicted"/>
<evidence type="ECO:0000256" key="5">
    <source>
        <dbReference type="SAM" id="Phobius"/>
    </source>
</evidence>
<dbReference type="OrthoDB" id="2261376at2759"/>
<dbReference type="InterPro" id="IPR036259">
    <property type="entry name" value="MFS_trans_sf"/>
</dbReference>
<evidence type="ECO:0000256" key="3">
    <source>
        <dbReference type="ARBA" id="ARBA00022989"/>
    </source>
</evidence>
<organism evidence="7 8">
    <name type="scientific">Aphis glycines</name>
    <name type="common">Soybean aphid</name>
    <dbReference type="NCBI Taxonomy" id="307491"/>
    <lineage>
        <taxon>Eukaryota</taxon>
        <taxon>Metazoa</taxon>
        <taxon>Ecdysozoa</taxon>
        <taxon>Arthropoda</taxon>
        <taxon>Hexapoda</taxon>
        <taxon>Insecta</taxon>
        <taxon>Pterygota</taxon>
        <taxon>Neoptera</taxon>
        <taxon>Paraneoptera</taxon>
        <taxon>Hemiptera</taxon>
        <taxon>Sternorrhyncha</taxon>
        <taxon>Aphidomorpha</taxon>
        <taxon>Aphidoidea</taxon>
        <taxon>Aphididae</taxon>
        <taxon>Aphidini</taxon>
        <taxon>Aphis</taxon>
        <taxon>Aphis</taxon>
    </lineage>
</organism>
<keyword evidence="4 5" id="KW-0472">Membrane</keyword>
<dbReference type="GO" id="GO:0016020">
    <property type="term" value="C:membrane"/>
    <property type="evidence" value="ECO:0007669"/>
    <property type="project" value="UniProtKB-SubCell"/>
</dbReference>
<comment type="caution">
    <text evidence="7">The sequence shown here is derived from an EMBL/GenBank/DDBJ whole genome shotgun (WGS) entry which is preliminary data.</text>
</comment>
<dbReference type="AlphaFoldDB" id="A0A6G0TU50"/>
<feature type="transmembrane region" description="Helical" evidence="5">
    <location>
        <begin position="268"/>
        <end position="286"/>
    </location>
</feature>
<dbReference type="PROSITE" id="PS50850">
    <property type="entry name" value="MFS"/>
    <property type="match status" value="1"/>
</dbReference>
<feature type="transmembrane region" description="Helical" evidence="5">
    <location>
        <begin position="486"/>
        <end position="503"/>
    </location>
</feature>
<feature type="transmembrane region" description="Helical" evidence="5">
    <location>
        <begin position="244"/>
        <end position="262"/>
    </location>
</feature>
<evidence type="ECO:0000256" key="1">
    <source>
        <dbReference type="ARBA" id="ARBA00004141"/>
    </source>
</evidence>
<feature type="transmembrane region" description="Helical" evidence="5">
    <location>
        <begin position="398"/>
        <end position="416"/>
    </location>
</feature>
<evidence type="ECO:0000256" key="2">
    <source>
        <dbReference type="ARBA" id="ARBA00022692"/>
    </source>
</evidence>
<dbReference type="InterPro" id="IPR005828">
    <property type="entry name" value="MFS_sugar_transport-like"/>
</dbReference>
<dbReference type="CDD" id="cd17317">
    <property type="entry name" value="MFS_SLC22"/>
    <property type="match status" value="1"/>
</dbReference>
<dbReference type="Pfam" id="PF00083">
    <property type="entry name" value="Sugar_tr"/>
    <property type="match status" value="1"/>
</dbReference>
<dbReference type="Proteomes" id="UP000475862">
    <property type="component" value="Unassembled WGS sequence"/>
</dbReference>
<feature type="transmembrane region" description="Helical" evidence="5">
    <location>
        <begin position="211"/>
        <end position="232"/>
    </location>
</feature>
<feature type="transmembrane region" description="Helical" evidence="5">
    <location>
        <begin position="515"/>
        <end position="535"/>
    </location>
</feature>
<feature type="domain" description="Major facilitator superfamily (MFS) profile" evidence="6">
    <location>
        <begin position="107"/>
        <end position="540"/>
    </location>
</feature>
<feature type="transmembrane region" description="Helical" evidence="5">
    <location>
        <begin position="428"/>
        <end position="445"/>
    </location>
</feature>
<feature type="transmembrane region" description="Helical" evidence="5">
    <location>
        <begin position="24"/>
        <end position="45"/>
    </location>
</feature>
<dbReference type="GO" id="GO:0022857">
    <property type="term" value="F:transmembrane transporter activity"/>
    <property type="evidence" value="ECO:0007669"/>
    <property type="project" value="InterPro"/>
</dbReference>
<accession>A0A6G0TU50</accession>
<evidence type="ECO:0000256" key="4">
    <source>
        <dbReference type="ARBA" id="ARBA00023136"/>
    </source>
</evidence>
<dbReference type="PANTHER" id="PTHR24064">
    <property type="entry name" value="SOLUTE CARRIER FAMILY 22 MEMBER"/>
    <property type="match status" value="1"/>
</dbReference>
<dbReference type="PROSITE" id="PS00216">
    <property type="entry name" value="SUGAR_TRANSPORT_1"/>
    <property type="match status" value="1"/>
</dbReference>
<feature type="transmembrane region" description="Helical" evidence="5">
    <location>
        <begin position="365"/>
        <end position="386"/>
    </location>
</feature>
<keyword evidence="3 5" id="KW-1133">Transmembrane helix</keyword>
<evidence type="ECO:0000313" key="8">
    <source>
        <dbReference type="Proteomes" id="UP000475862"/>
    </source>
</evidence>
<dbReference type="EMBL" id="VYZN01000016">
    <property type="protein sequence ID" value="KAE9538634.1"/>
    <property type="molecule type" value="Genomic_DNA"/>
</dbReference>
<keyword evidence="2 5" id="KW-0812">Transmembrane</keyword>
<keyword evidence="8" id="KW-1185">Reference proteome</keyword>
<dbReference type="InterPro" id="IPR005829">
    <property type="entry name" value="Sugar_transporter_CS"/>
</dbReference>
<feature type="transmembrane region" description="Helical" evidence="5">
    <location>
        <begin position="182"/>
        <end position="199"/>
    </location>
</feature>